<accession>A0A654LSR6</accession>
<evidence type="ECO:0000313" key="1">
    <source>
        <dbReference type="EMBL" id="ALI34408.1"/>
    </source>
</evidence>
<keyword evidence="2" id="KW-1185">Reference proteome</keyword>
<dbReference type="Proteomes" id="UP000058925">
    <property type="component" value="Chromosome"/>
</dbReference>
<evidence type="ECO:0000313" key="2">
    <source>
        <dbReference type="Proteomes" id="UP000058925"/>
    </source>
</evidence>
<sequence length="32" mass="3502">MLSYSQAAEILSKEIGRKISYIDITGDTPATE</sequence>
<reference evidence="2" key="1">
    <citation type="submission" date="2015-10" db="EMBL/GenBank/DDBJ databases">
        <title>Niche specialization of a soil ammonia-oxidizing archaeon, Candidatus Nitrosocosmicus oleophilus.</title>
        <authorList>
            <person name="Jung M.-Y."/>
            <person name="Rhee S.-K."/>
        </authorList>
    </citation>
    <scope>NUCLEOTIDE SEQUENCE [LARGE SCALE GENOMIC DNA]</scope>
    <source>
        <strain evidence="2">MY3</strain>
    </source>
</reference>
<gene>
    <name evidence="1" type="ORF">NMY3_00194</name>
</gene>
<dbReference type="EMBL" id="CP012850">
    <property type="protein sequence ID" value="ALI34408.1"/>
    <property type="molecule type" value="Genomic_DNA"/>
</dbReference>
<dbReference type="AlphaFoldDB" id="A0A654LSR6"/>
<name>A0A654LSR6_9ARCH</name>
<protein>
    <submittedName>
        <fullName evidence="1">Uncharacterized protein</fullName>
    </submittedName>
</protein>
<organism evidence="1 2">
    <name type="scientific">Candidatus Nitrosocosmicus oleophilus</name>
    <dbReference type="NCBI Taxonomy" id="1353260"/>
    <lineage>
        <taxon>Archaea</taxon>
        <taxon>Nitrososphaerota</taxon>
        <taxon>Nitrososphaeria</taxon>
        <taxon>Nitrososphaerales</taxon>
        <taxon>Nitrososphaeraceae</taxon>
        <taxon>Candidatus Nitrosocosmicus</taxon>
    </lineage>
</organism>
<proteinExistence type="predicted"/>
<dbReference type="KEGG" id="taa:NMY3_00194"/>